<sequence>MGILSYFFAEKPAKVVPKDICYYIEGFLACYYFQEAMNLAERLDTTSSNSNIQVEITAHARKEWNSRLQQLVKEIPGAQDHRTSPLIWEGCPGKPLQFIGGFDNFMQHARKVHKVGEARNV</sequence>
<evidence type="ECO:0000313" key="2">
    <source>
        <dbReference type="Proteomes" id="UP000193648"/>
    </source>
</evidence>
<dbReference type="RefSeq" id="XP_021882923.1">
    <property type="nucleotide sequence ID" value="XM_022023698.1"/>
</dbReference>
<dbReference type="GeneID" id="33565542"/>
<organism evidence="1 2">
    <name type="scientific">Lobosporangium transversale</name>
    <dbReference type="NCBI Taxonomy" id="64571"/>
    <lineage>
        <taxon>Eukaryota</taxon>
        <taxon>Fungi</taxon>
        <taxon>Fungi incertae sedis</taxon>
        <taxon>Mucoromycota</taxon>
        <taxon>Mortierellomycotina</taxon>
        <taxon>Mortierellomycetes</taxon>
        <taxon>Mortierellales</taxon>
        <taxon>Mortierellaceae</taxon>
        <taxon>Lobosporangium</taxon>
    </lineage>
</organism>
<evidence type="ECO:0000313" key="1">
    <source>
        <dbReference type="EMBL" id="ORZ21014.1"/>
    </source>
</evidence>
<name>A0A1Y2GUI5_9FUNG</name>
<accession>A0A1Y2GUI5</accession>
<keyword evidence="2" id="KW-1185">Reference proteome</keyword>
<protein>
    <submittedName>
        <fullName evidence="1">Uncharacterized protein</fullName>
    </submittedName>
</protein>
<dbReference type="Proteomes" id="UP000193648">
    <property type="component" value="Unassembled WGS sequence"/>
</dbReference>
<dbReference type="EMBL" id="MCFF01000012">
    <property type="protein sequence ID" value="ORZ21014.1"/>
    <property type="molecule type" value="Genomic_DNA"/>
</dbReference>
<reference evidence="1 2" key="1">
    <citation type="submission" date="2016-07" db="EMBL/GenBank/DDBJ databases">
        <title>Pervasive Adenine N6-methylation of Active Genes in Fungi.</title>
        <authorList>
            <consortium name="DOE Joint Genome Institute"/>
            <person name="Mondo S.J."/>
            <person name="Dannebaum R.O."/>
            <person name="Kuo R.C."/>
            <person name="Labutti K."/>
            <person name="Haridas S."/>
            <person name="Kuo A."/>
            <person name="Salamov A."/>
            <person name="Ahrendt S.R."/>
            <person name="Lipzen A."/>
            <person name="Sullivan W."/>
            <person name="Andreopoulos W.B."/>
            <person name="Clum A."/>
            <person name="Lindquist E."/>
            <person name="Daum C."/>
            <person name="Ramamoorthy G.K."/>
            <person name="Gryganskyi A."/>
            <person name="Culley D."/>
            <person name="Magnuson J.K."/>
            <person name="James T.Y."/>
            <person name="O'Malley M.A."/>
            <person name="Stajich J.E."/>
            <person name="Spatafora J.W."/>
            <person name="Visel A."/>
            <person name="Grigoriev I.V."/>
        </authorList>
    </citation>
    <scope>NUCLEOTIDE SEQUENCE [LARGE SCALE GENOMIC DNA]</scope>
    <source>
        <strain evidence="1 2">NRRL 3116</strain>
    </source>
</reference>
<proteinExistence type="predicted"/>
<gene>
    <name evidence="1" type="ORF">BCR41DRAFT_350904</name>
</gene>
<comment type="caution">
    <text evidence="1">The sequence shown here is derived from an EMBL/GenBank/DDBJ whole genome shotgun (WGS) entry which is preliminary data.</text>
</comment>
<dbReference type="AlphaFoldDB" id="A0A1Y2GUI5"/>
<dbReference type="OrthoDB" id="2114940at2759"/>
<dbReference type="InParanoid" id="A0A1Y2GUI5"/>